<evidence type="ECO:0000259" key="2">
    <source>
        <dbReference type="PROSITE" id="PS50164"/>
    </source>
</evidence>
<evidence type="ECO:0000313" key="3">
    <source>
        <dbReference type="EMBL" id="TWR24493.1"/>
    </source>
</evidence>
<proteinExistence type="predicted"/>
<organism evidence="3 4">
    <name type="scientific">Mucilaginibacter achroorhodeus</name>
    <dbReference type="NCBI Taxonomy" id="2599294"/>
    <lineage>
        <taxon>Bacteria</taxon>
        <taxon>Pseudomonadati</taxon>
        <taxon>Bacteroidota</taxon>
        <taxon>Sphingobacteriia</taxon>
        <taxon>Sphingobacteriales</taxon>
        <taxon>Sphingobacteriaceae</taxon>
        <taxon>Mucilaginibacter</taxon>
    </lineage>
</organism>
<feature type="compositionally biased region" description="Basic residues" evidence="1">
    <location>
        <begin position="12"/>
        <end position="21"/>
    </location>
</feature>
<dbReference type="SUPFAM" id="SSF82771">
    <property type="entry name" value="GIY-YIG endonuclease"/>
    <property type="match status" value="1"/>
</dbReference>
<evidence type="ECO:0000313" key="4">
    <source>
        <dbReference type="Proteomes" id="UP000318010"/>
    </source>
</evidence>
<keyword evidence="4" id="KW-1185">Reference proteome</keyword>
<reference evidence="3 4" key="1">
    <citation type="submission" date="2019-07" db="EMBL/GenBank/DDBJ databases">
        <authorList>
            <person name="Kim J."/>
        </authorList>
    </citation>
    <scope>NUCLEOTIDE SEQUENCE [LARGE SCALE GENOMIC DNA]</scope>
    <source>
        <strain evidence="3 4">MJ1a</strain>
    </source>
</reference>
<protein>
    <recommendedName>
        <fullName evidence="2">GIY-YIG domain-containing protein</fullName>
    </recommendedName>
</protein>
<dbReference type="InterPro" id="IPR000305">
    <property type="entry name" value="GIY-YIG_endonuc"/>
</dbReference>
<comment type="caution">
    <text evidence="3">The sequence shown here is derived from an EMBL/GenBank/DDBJ whole genome shotgun (WGS) entry which is preliminary data.</text>
</comment>
<dbReference type="EMBL" id="VOEI01000006">
    <property type="protein sequence ID" value="TWR24493.1"/>
    <property type="molecule type" value="Genomic_DNA"/>
</dbReference>
<accession>A0A563TYY9</accession>
<dbReference type="OrthoDB" id="1495241at2"/>
<dbReference type="Proteomes" id="UP000318010">
    <property type="component" value="Unassembled WGS sequence"/>
</dbReference>
<dbReference type="Pfam" id="PF01541">
    <property type="entry name" value="GIY-YIG"/>
    <property type="match status" value="1"/>
</dbReference>
<gene>
    <name evidence="3" type="ORF">FPZ42_15445</name>
</gene>
<dbReference type="Gene3D" id="3.40.1440.10">
    <property type="entry name" value="GIY-YIG endonuclease"/>
    <property type="match status" value="1"/>
</dbReference>
<dbReference type="PROSITE" id="PS50164">
    <property type="entry name" value="GIY_YIG"/>
    <property type="match status" value="1"/>
</dbReference>
<dbReference type="InterPro" id="IPR035901">
    <property type="entry name" value="GIY-YIG_endonuc_sf"/>
</dbReference>
<feature type="region of interest" description="Disordered" evidence="1">
    <location>
        <begin position="1"/>
        <end position="21"/>
    </location>
</feature>
<dbReference type="AlphaFoldDB" id="A0A563TYY9"/>
<sequence>MAHRSEMSACLPRKRSGKRSSVRLRYSPPILNRLCKGDFFMEYFCYIIYSERLDKYYVGHTENLNTRLKQHNREFQHLHQRRMIGY</sequence>
<feature type="domain" description="GIY-YIG" evidence="2">
    <location>
        <begin position="41"/>
        <end position="86"/>
    </location>
</feature>
<name>A0A563TYY9_9SPHI</name>
<evidence type="ECO:0000256" key="1">
    <source>
        <dbReference type="SAM" id="MobiDB-lite"/>
    </source>
</evidence>